<proteinExistence type="predicted"/>
<protein>
    <submittedName>
        <fullName evidence="1">Uncharacterized protein</fullName>
    </submittedName>
</protein>
<accession>A0ACB0M590</accession>
<reference evidence="1" key="1">
    <citation type="submission" date="2023-10" db="EMBL/GenBank/DDBJ databases">
        <authorList>
            <person name="Rodriguez Cubillos JULIANA M."/>
            <person name="De Vega J."/>
        </authorList>
    </citation>
    <scope>NUCLEOTIDE SEQUENCE</scope>
</reference>
<comment type="caution">
    <text evidence="1">The sequence shown here is derived from an EMBL/GenBank/DDBJ whole genome shotgun (WGS) entry which is preliminary data.</text>
</comment>
<sequence length="308" mass="34980">MNFYEYLPHEYSYALYLADVYDLYLFDFMIHNMVSERYPRDEDEDCASAHGSENCEEDQVQKAGSSFAISIHIQDSSSDSISEAVGEISQSSTSILESITTNDSCNFSFGNFHSENVQIISIEIVKPKIKGCTVKIGQIECLLNKFTLAEHHDSVISQSTVHAFSSPIKVERQHDNNVQFSRDQDQNSKKGETLSDLLLPSSASIVFFSHHLGLCIIVFDPGGTNSFRFSLFTSNVFFIAMMLSPRYHSLKSSHFVFYPEGNVLSVFVWYHYASCYSCFVLGVWKIERGNWNDNLSFAYWLESGCSQF</sequence>
<dbReference type="EMBL" id="CASHSV030000716">
    <property type="protein sequence ID" value="CAJ2675743.1"/>
    <property type="molecule type" value="Genomic_DNA"/>
</dbReference>
<keyword evidence="2" id="KW-1185">Reference proteome</keyword>
<gene>
    <name evidence="1" type="ORF">MILVUS5_LOCUS38691</name>
</gene>
<evidence type="ECO:0000313" key="1">
    <source>
        <dbReference type="EMBL" id="CAJ2675743.1"/>
    </source>
</evidence>
<evidence type="ECO:0000313" key="2">
    <source>
        <dbReference type="Proteomes" id="UP001177021"/>
    </source>
</evidence>
<name>A0ACB0M590_TRIPR</name>
<dbReference type="Proteomes" id="UP001177021">
    <property type="component" value="Unassembled WGS sequence"/>
</dbReference>
<organism evidence="1 2">
    <name type="scientific">Trifolium pratense</name>
    <name type="common">Red clover</name>
    <dbReference type="NCBI Taxonomy" id="57577"/>
    <lineage>
        <taxon>Eukaryota</taxon>
        <taxon>Viridiplantae</taxon>
        <taxon>Streptophyta</taxon>
        <taxon>Embryophyta</taxon>
        <taxon>Tracheophyta</taxon>
        <taxon>Spermatophyta</taxon>
        <taxon>Magnoliopsida</taxon>
        <taxon>eudicotyledons</taxon>
        <taxon>Gunneridae</taxon>
        <taxon>Pentapetalae</taxon>
        <taxon>rosids</taxon>
        <taxon>fabids</taxon>
        <taxon>Fabales</taxon>
        <taxon>Fabaceae</taxon>
        <taxon>Papilionoideae</taxon>
        <taxon>50 kb inversion clade</taxon>
        <taxon>NPAAA clade</taxon>
        <taxon>Hologalegina</taxon>
        <taxon>IRL clade</taxon>
        <taxon>Trifolieae</taxon>
        <taxon>Trifolium</taxon>
    </lineage>
</organism>